<accession>A0AAD8UHB3</accession>
<proteinExistence type="predicted"/>
<organism evidence="1 2">
    <name type="scientific">Glomerella acutata</name>
    <name type="common">Colletotrichum acutatum</name>
    <dbReference type="NCBI Taxonomy" id="27357"/>
    <lineage>
        <taxon>Eukaryota</taxon>
        <taxon>Fungi</taxon>
        <taxon>Dikarya</taxon>
        <taxon>Ascomycota</taxon>
        <taxon>Pezizomycotina</taxon>
        <taxon>Sordariomycetes</taxon>
        <taxon>Hypocreomycetidae</taxon>
        <taxon>Glomerellales</taxon>
        <taxon>Glomerellaceae</taxon>
        <taxon>Colletotrichum</taxon>
        <taxon>Colletotrichum acutatum species complex</taxon>
    </lineage>
</organism>
<dbReference type="RefSeq" id="XP_060361740.1">
    <property type="nucleotide sequence ID" value="XM_060508890.1"/>
</dbReference>
<reference evidence="1" key="1">
    <citation type="submission" date="2021-12" db="EMBL/GenBank/DDBJ databases">
        <title>Comparative genomics, transcriptomics and evolutionary studies reveal genomic signatures of adaptation to plant cell wall in hemibiotrophic fungi.</title>
        <authorList>
            <consortium name="DOE Joint Genome Institute"/>
            <person name="Baroncelli R."/>
            <person name="Diaz J.F."/>
            <person name="Benocci T."/>
            <person name="Peng M."/>
            <person name="Battaglia E."/>
            <person name="Haridas S."/>
            <person name="Andreopoulos W."/>
            <person name="Labutti K."/>
            <person name="Pangilinan J."/>
            <person name="Floch G.L."/>
            <person name="Makela M.R."/>
            <person name="Henrissat B."/>
            <person name="Grigoriev I.V."/>
            <person name="Crouch J.A."/>
            <person name="De Vries R.P."/>
            <person name="Sukno S.A."/>
            <person name="Thon M.R."/>
        </authorList>
    </citation>
    <scope>NUCLEOTIDE SEQUENCE</scope>
    <source>
        <strain evidence="1">CBS 112980</strain>
    </source>
</reference>
<name>A0AAD8UHB3_GLOAC</name>
<evidence type="ECO:0000313" key="2">
    <source>
        <dbReference type="Proteomes" id="UP001244207"/>
    </source>
</evidence>
<dbReference type="Proteomes" id="UP001244207">
    <property type="component" value="Unassembled WGS sequence"/>
</dbReference>
<keyword evidence="2" id="KW-1185">Reference proteome</keyword>
<evidence type="ECO:0000313" key="1">
    <source>
        <dbReference type="EMBL" id="KAK1720229.1"/>
    </source>
</evidence>
<sequence length="127" mass="14536">MHSRLRLGWLPLVAVCFIGRLGHLDIYLQISQRRMSQCIVTHGHSARSVSRGRASRRGQWYGPKPPGSRRCHRRCARFDLANRVFPPWNAPHQPSYVENWSIAPGPTRPCPCQNMLLQHAVRLACSM</sequence>
<gene>
    <name evidence="1" type="ORF">BDZ83DRAFT_631159</name>
</gene>
<dbReference type="GeneID" id="85392789"/>
<dbReference type="EMBL" id="JAHMHS010000091">
    <property type="protein sequence ID" value="KAK1720229.1"/>
    <property type="molecule type" value="Genomic_DNA"/>
</dbReference>
<protein>
    <submittedName>
        <fullName evidence="1">Uncharacterized protein</fullName>
    </submittedName>
</protein>
<dbReference type="AlphaFoldDB" id="A0AAD8UHB3"/>
<comment type="caution">
    <text evidence="1">The sequence shown here is derived from an EMBL/GenBank/DDBJ whole genome shotgun (WGS) entry which is preliminary data.</text>
</comment>